<dbReference type="InterPro" id="IPR008972">
    <property type="entry name" value="Cupredoxin"/>
</dbReference>
<dbReference type="InterPro" id="IPR002429">
    <property type="entry name" value="CcO_II-like_C"/>
</dbReference>
<dbReference type="InterPro" id="IPR004860">
    <property type="entry name" value="LAGLIDADG_dom"/>
</dbReference>
<dbReference type="GO" id="GO:0004519">
    <property type="term" value="F:endonuclease activity"/>
    <property type="evidence" value="ECO:0007669"/>
    <property type="project" value="InterPro"/>
</dbReference>
<evidence type="ECO:0000256" key="8">
    <source>
        <dbReference type="ARBA" id="ARBA00022723"/>
    </source>
</evidence>
<dbReference type="GO" id="GO:0005507">
    <property type="term" value="F:copper ion binding"/>
    <property type="evidence" value="ECO:0007669"/>
    <property type="project" value="InterPro"/>
</dbReference>
<protein>
    <recommendedName>
        <fullName evidence="4">cytochrome-c oxidase</fullName>
        <ecNumber evidence="4">7.1.1.9</ecNumber>
    </recommendedName>
    <alternativeName>
        <fullName evidence="14">Cytochrome c oxidase polypeptide II</fullName>
    </alternativeName>
</protein>
<dbReference type="AlphaFoldDB" id="A0A2T9YZQ7"/>
<comment type="catalytic activity">
    <reaction evidence="15">
        <text>4 Fe(II)-[cytochrome c] + O2 + 8 H(+)(in) = 4 Fe(III)-[cytochrome c] + 2 H2O + 4 H(+)(out)</text>
        <dbReference type="Rhea" id="RHEA:11436"/>
        <dbReference type="Rhea" id="RHEA-COMP:10350"/>
        <dbReference type="Rhea" id="RHEA-COMP:14399"/>
        <dbReference type="ChEBI" id="CHEBI:15377"/>
        <dbReference type="ChEBI" id="CHEBI:15378"/>
        <dbReference type="ChEBI" id="CHEBI:15379"/>
        <dbReference type="ChEBI" id="CHEBI:29033"/>
        <dbReference type="ChEBI" id="CHEBI:29034"/>
        <dbReference type="EC" id="7.1.1.9"/>
    </reaction>
    <physiologicalReaction direction="left-to-right" evidence="15">
        <dbReference type="Rhea" id="RHEA:11437"/>
    </physiologicalReaction>
</comment>
<evidence type="ECO:0000256" key="14">
    <source>
        <dbReference type="ARBA" id="ARBA00031389"/>
    </source>
</evidence>
<organism evidence="18 19">
    <name type="scientific">Smittium simulii</name>
    <dbReference type="NCBI Taxonomy" id="133385"/>
    <lineage>
        <taxon>Eukaryota</taxon>
        <taxon>Fungi</taxon>
        <taxon>Fungi incertae sedis</taxon>
        <taxon>Zoopagomycota</taxon>
        <taxon>Kickxellomycotina</taxon>
        <taxon>Harpellomycetes</taxon>
        <taxon>Harpellales</taxon>
        <taxon>Legeriomycetaceae</taxon>
        <taxon>Smittium</taxon>
    </lineage>
</organism>
<keyword evidence="10" id="KW-0249">Electron transport</keyword>
<evidence type="ECO:0000256" key="1">
    <source>
        <dbReference type="ARBA" id="ARBA00001935"/>
    </source>
</evidence>
<dbReference type="InterPro" id="IPR045187">
    <property type="entry name" value="CcO_II"/>
</dbReference>
<dbReference type="OrthoDB" id="539285at2759"/>
<comment type="caution">
    <text evidence="18">The sequence shown here is derived from an EMBL/GenBank/DDBJ whole genome shotgun (WGS) entry which is preliminary data.</text>
</comment>
<evidence type="ECO:0000256" key="7">
    <source>
        <dbReference type="ARBA" id="ARBA00022692"/>
    </source>
</evidence>
<evidence type="ECO:0000256" key="11">
    <source>
        <dbReference type="ARBA" id="ARBA00022989"/>
    </source>
</evidence>
<feature type="domain" description="Cytochrome oxidase subunit II copper A binding" evidence="16">
    <location>
        <begin position="140"/>
        <end position="278"/>
    </location>
</feature>
<dbReference type="EC" id="7.1.1.9" evidence="4"/>
<dbReference type="Gene3D" id="2.60.40.420">
    <property type="entry name" value="Cupredoxins - blue copper proteins"/>
    <property type="match status" value="1"/>
</dbReference>
<dbReference type="PANTHER" id="PTHR22888:SF9">
    <property type="entry name" value="CYTOCHROME C OXIDASE SUBUNIT 2"/>
    <property type="match status" value="1"/>
</dbReference>
<keyword evidence="11" id="KW-1133">Transmembrane helix</keyword>
<evidence type="ECO:0000256" key="5">
    <source>
        <dbReference type="ARBA" id="ARBA00022448"/>
    </source>
</evidence>
<evidence type="ECO:0000256" key="4">
    <source>
        <dbReference type="ARBA" id="ARBA00012949"/>
    </source>
</evidence>
<sequence>MKAPTGKKNNMKSNMFYKCLVQRKVPYIFNIQRIVYNNPIQQRHYHISNIRSIKRIGPHNEDVLSVIIGSLLGDGYGNKRSGEGYTSNLQPRQYTRTIKSKEALTVWIMDDGGRANYGLKIATNCLKLKEVELLKETLKSKYNLETTSLHQWYWSYEYSDYLDTKGETIGFDSFMIPTEDLEMGQFRLLEVDNSIIIPVHTHVRFVISSSDVMHSFAVPSFGIKTDAIPGRLNSVSVYPERKGSFYGQCSELCGVYHFAMPIKVEVTNLEDFLGFLSKV</sequence>
<keyword evidence="9" id="KW-1278">Translocase</keyword>
<dbReference type="PRINTS" id="PR01166">
    <property type="entry name" value="CYCOXIDASEII"/>
</dbReference>
<evidence type="ECO:0000256" key="2">
    <source>
        <dbReference type="ARBA" id="ARBA00004141"/>
    </source>
</evidence>
<evidence type="ECO:0000313" key="19">
    <source>
        <dbReference type="Proteomes" id="UP000245383"/>
    </source>
</evidence>
<keyword evidence="7" id="KW-0812">Transmembrane</keyword>
<keyword evidence="5" id="KW-0813">Transport</keyword>
<comment type="subcellular location">
    <subcellularLocation>
        <location evidence="2">Membrane</location>
        <topology evidence="2">Multi-pass membrane protein</topology>
    </subcellularLocation>
</comment>
<evidence type="ECO:0000313" key="17">
    <source>
        <dbReference type="EMBL" id="PVU97775.1"/>
    </source>
</evidence>
<evidence type="ECO:0000256" key="3">
    <source>
        <dbReference type="ARBA" id="ARBA00007866"/>
    </source>
</evidence>
<dbReference type="GO" id="GO:0042773">
    <property type="term" value="P:ATP synthesis coupled electron transport"/>
    <property type="evidence" value="ECO:0007669"/>
    <property type="project" value="TreeGrafter"/>
</dbReference>
<comment type="cofactor">
    <cofactor evidence="1">
        <name>Cu cation</name>
        <dbReference type="ChEBI" id="CHEBI:23378"/>
    </cofactor>
</comment>
<dbReference type="STRING" id="133385.A0A2T9YZQ7"/>
<gene>
    <name evidence="18" type="ORF">BB561_000309</name>
    <name evidence="17" type="ORF">BB561_000321</name>
</gene>
<evidence type="ECO:0000313" key="18">
    <source>
        <dbReference type="EMBL" id="PVU97776.1"/>
    </source>
</evidence>
<proteinExistence type="inferred from homology"/>
<evidence type="ECO:0000256" key="13">
    <source>
        <dbReference type="ARBA" id="ARBA00023136"/>
    </source>
</evidence>
<dbReference type="GO" id="GO:0016020">
    <property type="term" value="C:membrane"/>
    <property type="evidence" value="ECO:0007669"/>
    <property type="project" value="UniProtKB-SubCell"/>
</dbReference>
<evidence type="ECO:0000259" key="16">
    <source>
        <dbReference type="PROSITE" id="PS50857"/>
    </source>
</evidence>
<dbReference type="Pfam" id="PF00116">
    <property type="entry name" value="COX2"/>
    <property type="match status" value="1"/>
</dbReference>
<name>A0A2T9YZQ7_9FUNG</name>
<accession>A0A2T9YZQ7</accession>
<evidence type="ECO:0000256" key="12">
    <source>
        <dbReference type="ARBA" id="ARBA00023008"/>
    </source>
</evidence>
<evidence type="ECO:0000256" key="10">
    <source>
        <dbReference type="ARBA" id="ARBA00022982"/>
    </source>
</evidence>
<dbReference type="CDD" id="cd13912">
    <property type="entry name" value="CcO_II_C"/>
    <property type="match status" value="1"/>
</dbReference>
<keyword evidence="8" id="KW-0479">Metal-binding</keyword>
<dbReference type="PROSITE" id="PS00078">
    <property type="entry name" value="COX2"/>
    <property type="match status" value="1"/>
</dbReference>
<reference evidence="18 19" key="1">
    <citation type="journal article" date="2018" name="MBio">
        <title>Comparative Genomics Reveals the Core Gene Toolbox for the Fungus-Insect Symbiosis.</title>
        <authorList>
            <person name="Wang Y."/>
            <person name="Stata M."/>
            <person name="Wang W."/>
            <person name="Stajich J.E."/>
            <person name="White M.M."/>
            <person name="Moncalvo J.M."/>
        </authorList>
    </citation>
    <scope>NUCLEOTIDE SEQUENCE [LARGE SCALE GENOMIC DNA]</scope>
    <source>
        <strain evidence="18 19">SWE-8-4</strain>
    </source>
</reference>
<evidence type="ECO:0000256" key="15">
    <source>
        <dbReference type="ARBA" id="ARBA00049512"/>
    </source>
</evidence>
<keyword evidence="12" id="KW-0186">Copper</keyword>
<keyword evidence="19" id="KW-1185">Reference proteome</keyword>
<dbReference type="InterPro" id="IPR001505">
    <property type="entry name" value="Copper_CuA"/>
</dbReference>
<dbReference type="InterPro" id="IPR034210">
    <property type="entry name" value="CcO_II_C"/>
</dbReference>
<evidence type="ECO:0000256" key="9">
    <source>
        <dbReference type="ARBA" id="ARBA00022967"/>
    </source>
</evidence>
<dbReference type="InterPro" id="IPR027434">
    <property type="entry name" value="Homing_endonucl"/>
</dbReference>
<comment type="similarity">
    <text evidence="3">Belongs to the cytochrome c oxidase subunit 2 family.</text>
</comment>
<keyword evidence="13" id="KW-0472">Membrane</keyword>
<dbReference type="PANTHER" id="PTHR22888">
    <property type="entry name" value="CYTOCHROME C OXIDASE, SUBUNIT II"/>
    <property type="match status" value="1"/>
</dbReference>
<dbReference type="Pfam" id="PF03161">
    <property type="entry name" value="LAGLIDADG_2"/>
    <property type="match status" value="1"/>
</dbReference>
<dbReference type="EMBL" id="MBFR01000007">
    <property type="protein sequence ID" value="PVU97776.1"/>
    <property type="molecule type" value="Genomic_DNA"/>
</dbReference>
<keyword evidence="6" id="KW-0679">Respiratory chain</keyword>
<dbReference type="SUPFAM" id="SSF55608">
    <property type="entry name" value="Homing endonucleases"/>
    <property type="match status" value="1"/>
</dbReference>
<dbReference type="FunFam" id="2.60.40.420:FF:000001">
    <property type="entry name" value="Cytochrome c oxidase subunit 2"/>
    <property type="match status" value="1"/>
</dbReference>
<dbReference type="EMBL" id="MBFR01000007">
    <property type="protein sequence ID" value="PVU97775.1"/>
    <property type="molecule type" value="Genomic_DNA"/>
</dbReference>
<dbReference type="SUPFAM" id="SSF49503">
    <property type="entry name" value="Cupredoxins"/>
    <property type="match status" value="1"/>
</dbReference>
<dbReference type="GO" id="GO:0004129">
    <property type="term" value="F:cytochrome-c oxidase activity"/>
    <property type="evidence" value="ECO:0007669"/>
    <property type="project" value="UniProtKB-EC"/>
</dbReference>
<evidence type="ECO:0000256" key="6">
    <source>
        <dbReference type="ARBA" id="ARBA00022660"/>
    </source>
</evidence>
<dbReference type="PROSITE" id="PS50857">
    <property type="entry name" value="COX2_CUA"/>
    <property type="match status" value="1"/>
</dbReference>
<dbReference type="Proteomes" id="UP000245383">
    <property type="component" value="Unassembled WGS sequence"/>
</dbReference>